<reference evidence="5" key="1">
    <citation type="journal article" date="2012" name="MBio">
        <title>Comparative genome analysis of Trichophyton rubrum and related dermatophytes reveals candidate genes involved in infection.</title>
        <authorList>
            <person name="Martinez D.A."/>
            <person name="Oliver B.G."/>
            <person name="Graeser Y."/>
            <person name="Goldberg J.M."/>
            <person name="Li W."/>
            <person name="Martinez-Rossi N.M."/>
            <person name="Monod M."/>
            <person name="Shelest E."/>
            <person name="Barton R.C."/>
            <person name="Birch E."/>
            <person name="Brakhage A.A."/>
            <person name="Chen Z."/>
            <person name="Gurr S.J."/>
            <person name="Heiman D."/>
            <person name="Heitman J."/>
            <person name="Kosti I."/>
            <person name="Rossi A."/>
            <person name="Saif S."/>
            <person name="Samalova M."/>
            <person name="Saunders C.W."/>
            <person name="Shea T."/>
            <person name="Summerbell R.C."/>
            <person name="Xu J."/>
            <person name="Young S."/>
            <person name="Zeng Q."/>
            <person name="Birren B.W."/>
            <person name="Cuomo C.A."/>
            <person name="White T.C."/>
        </authorList>
    </citation>
    <scope>NUCLEOTIDE SEQUENCE [LARGE SCALE GENOMIC DNA]</scope>
    <source>
        <strain evidence="5">ATCC MYA-4605 / CBS 113480</strain>
    </source>
</reference>
<dbReference type="CDD" id="cd08771">
    <property type="entry name" value="DLP_1"/>
    <property type="match status" value="1"/>
</dbReference>
<dbReference type="RefSeq" id="XP_002846565.1">
    <property type="nucleotide sequence ID" value="XM_002846519.1"/>
</dbReference>
<dbReference type="InterPro" id="IPR022812">
    <property type="entry name" value="Dynamin"/>
</dbReference>
<dbReference type="GeneID" id="9225972"/>
<keyword evidence="1" id="KW-0547">Nucleotide-binding</keyword>
<sequence length="633" mass="71588">MSSPPLMAKATNLMGIDVVADASRPRRAFAKDTLSITIEGPRRPQLTVVDLPGIVQSETKDTSHDDVALVSDITEHYISQSRTICLAVISATHDYANQEILSKVRKFDKRGERTLGIITKPDRLPPGSGSEEAFISLANNQDIHFKLGWHVLKNRSFEETSFSFYERNASETAFFRKSHFKQLAPEMLGISNLVNRISQLLFAHVLQVLPSLQNETNAALETTLSELKQMGQPRVSVGECRTYLTQLGQEFSEICKAALCGNYEGKYFLGTSGPAIKSVSVRRLRAVIQLMNQDFSNTLRLKGHKFHIPRSGGEKLIRNWYPDVDLEHPKAEETADEDIDVKSSPDGIKLFLENLSQGVTRPPKMAHKTAMAWVRDHIIKSRGRELPGNFNPLVIGELFWEQSSRWHHIAQTHMEEVEDVCSRFLCELLKEKSPTDIYTRLLPRVQDELASRSKNAQAELCKLMEDIHSYPINYNHYYTDTIMKRGNDRAKKELKECLEKCTTQKAMPGCQSNHTFDSVNVDAALELYFRGVDPDMDRHSCEAVLDCLLAIYKVIQKVFMANVTTQVIERHIVRGLDQILSAVVIAGLPDDEVQNLSSEPPSGRKLREFLTDRAEKLEMGRKVLRQVMRAPVV</sequence>
<gene>
    <name evidence="4" type="ORF">MCYG_04302</name>
</gene>
<dbReference type="GO" id="GO:0048312">
    <property type="term" value="P:intracellular distribution of mitochondria"/>
    <property type="evidence" value="ECO:0007669"/>
    <property type="project" value="TreeGrafter"/>
</dbReference>
<organism evidence="4 5">
    <name type="scientific">Arthroderma otae (strain ATCC MYA-4605 / CBS 113480)</name>
    <name type="common">Microsporum canis</name>
    <dbReference type="NCBI Taxonomy" id="554155"/>
    <lineage>
        <taxon>Eukaryota</taxon>
        <taxon>Fungi</taxon>
        <taxon>Dikarya</taxon>
        <taxon>Ascomycota</taxon>
        <taxon>Pezizomycotina</taxon>
        <taxon>Eurotiomycetes</taxon>
        <taxon>Eurotiomycetidae</taxon>
        <taxon>Onygenales</taxon>
        <taxon>Arthrodermataceae</taxon>
        <taxon>Microsporum</taxon>
    </lineage>
</organism>
<dbReference type="InterPro" id="IPR045063">
    <property type="entry name" value="Dynamin_N"/>
</dbReference>
<dbReference type="Pfam" id="PF01031">
    <property type="entry name" value="Dynamin_M"/>
    <property type="match status" value="1"/>
</dbReference>
<dbReference type="PANTHER" id="PTHR11566:SF66">
    <property type="entry name" value="INTERFERON-INDUCED GTP-BINDING PROTEIN MX"/>
    <property type="match status" value="1"/>
</dbReference>
<dbReference type="eggNOG" id="KOG0446">
    <property type="taxonomic scope" value="Eukaryota"/>
</dbReference>
<name>C5FPG7_ARTOC</name>
<protein>
    <submittedName>
        <fullName evidence="4">Dynamin family protein</fullName>
    </submittedName>
</protein>
<dbReference type="GO" id="GO:0005525">
    <property type="term" value="F:GTP binding"/>
    <property type="evidence" value="ECO:0007669"/>
    <property type="project" value="InterPro"/>
</dbReference>
<dbReference type="GO" id="GO:0005874">
    <property type="term" value="C:microtubule"/>
    <property type="evidence" value="ECO:0007669"/>
    <property type="project" value="TreeGrafter"/>
</dbReference>
<dbReference type="InterPro" id="IPR000375">
    <property type="entry name" value="Dynamin_stalk"/>
</dbReference>
<dbReference type="GO" id="GO:0006897">
    <property type="term" value="P:endocytosis"/>
    <property type="evidence" value="ECO:0007669"/>
    <property type="project" value="TreeGrafter"/>
</dbReference>
<evidence type="ECO:0000313" key="5">
    <source>
        <dbReference type="Proteomes" id="UP000002035"/>
    </source>
</evidence>
<dbReference type="Gene3D" id="3.40.50.300">
    <property type="entry name" value="P-loop containing nucleotide triphosphate hydrolases"/>
    <property type="match status" value="1"/>
</dbReference>
<evidence type="ECO:0000259" key="3">
    <source>
        <dbReference type="PROSITE" id="PS51388"/>
    </source>
</evidence>
<dbReference type="VEuPathDB" id="FungiDB:MCYG_04302"/>
<dbReference type="GO" id="GO:0008017">
    <property type="term" value="F:microtubule binding"/>
    <property type="evidence" value="ECO:0007669"/>
    <property type="project" value="TreeGrafter"/>
</dbReference>
<dbReference type="STRING" id="554155.C5FPG7"/>
<evidence type="ECO:0000313" key="4">
    <source>
        <dbReference type="EMBL" id="EEQ31483.1"/>
    </source>
</evidence>
<dbReference type="Gene3D" id="1.20.120.1240">
    <property type="entry name" value="Dynamin, middle domain"/>
    <property type="match status" value="1"/>
</dbReference>
<proteinExistence type="predicted"/>
<dbReference type="PROSITE" id="PS51388">
    <property type="entry name" value="GED"/>
    <property type="match status" value="1"/>
</dbReference>
<dbReference type="HOGENOM" id="CLU_008964_7_1_1"/>
<dbReference type="GO" id="GO:0016559">
    <property type="term" value="P:peroxisome fission"/>
    <property type="evidence" value="ECO:0007669"/>
    <property type="project" value="TreeGrafter"/>
</dbReference>
<feature type="domain" description="GED" evidence="3">
    <location>
        <begin position="541"/>
        <end position="632"/>
    </location>
</feature>
<dbReference type="PANTHER" id="PTHR11566">
    <property type="entry name" value="DYNAMIN"/>
    <property type="match status" value="1"/>
</dbReference>
<accession>C5FPG7</accession>
<dbReference type="OMA" id="THDYANQ"/>
<dbReference type="PRINTS" id="PR00195">
    <property type="entry name" value="DYNAMIN"/>
</dbReference>
<dbReference type="Pfam" id="PF00350">
    <property type="entry name" value="Dynamin_N"/>
    <property type="match status" value="1"/>
</dbReference>
<dbReference type="GO" id="GO:0000266">
    <property type="term" value="P:mitochondrial fission"/>
    <property type="evidence" value="ECO:0007669"/>
    <property type="project" value="TreeGrafter"/>
</dbReference>
<evidence type="ECO:0000256" key="2">
    <source>
        <dbReference type="ARBA" id="ARBA00023134"/>
    </source>
</evidence>
<dbReference type="OrthoDB" id="415706at2759"/>
<dbReference type="GO" id="GO:0016020">
    <property type="term" value="C:membrane"/>
    <property type="evidence" value="ECO:0007669"/>
    <property type="project" value="TreeGrafter"/>
</dbReference>
<dbReference type="GO" id="GO:0005739">
    <property type="term" value="C:mitochondrion"/>
    <property type="evidence" value="ECO:0007669"/>
    <property type="project" value="TreeGrafter"/>
</dbReference>
<keyword evidence="2" id="KW-0342">GTP-binding</keyword>
<dbReference type="InterPro" id="IPR020850">
    <property type="entry name" value="GED_dom"/>
</dbReference>
<dbReference type="InterPro" id="IPR001401">
    <property type="entry name" value="Dynamin_GTPase"/>
</dbReference>
<dbReference type="AlphaFoldDB" id="C5FPG7"/>
<dbReference type="SUPFAM" id="SSF52540">
    <property type="entry name" value="P-loop containing nucleoside triphosphate hydrolases"/>
    <property type="match status" value="1"/>
</dbReference>
<evidence type="ECO:0000256" key="1">
    <source>
        <dbReference type="ARBA" id="ARBA00022741"/>
    </source>
</evidence>
<dbReference type="InterPro" id="IPR027417">
    <property type="entry name" value="P-loop_NTPase"/>
</dbReference>
<dbReference type="Proteomes" id="UP000002035">
    <property type="component" value="Unassembled WGS sequence"/>
</dbReference>
<keyword evidence="5" id="KW-1185">Reference proteome</keyword>
<dbReference type="GO" id="GO:0003924">
    <property type="term" value="F:GTPase activity"/>
    <property type="evidence" value="ECO:0007669"/>
    <property type="project" value="InterPro"/>
</dbReference>
<dbReference type="EMBL" id="DS995704">
    <property type="protein sequence ID" value="EEQ31483.1"/>
    <property type="molecule type" value="Genomic_DNA"/>
</dbReference>